<accession>A0ABU9I1I9</accession>
<evidence type="ECO:0000313" key="3">
    <source>
        <dbReference type="Proteomes" id="UP001464555"/>
    </source>
</evidence>
<keyword evidence="1" id="KW-1133">Transmembrane helix</keyword>
<gene>
    <name evidence="2" type="ORF">AAEO56_16565</name>
</gene>
<keyword evidence="1" id="KW-0812">Transmembrane</keyword>
<dbReference type="EMBL" id="JBBYHR010000010">
    <property type="protein sequence ID" value="MEL1245889.1"/>
    <property type="molecule type" value="Genomic_DNA"/>
</dbReference>
<keyword evidence="1" id="KW-0472">Membrane</keyword>
<name>A0ABU9I1I9_9FLAO</name>
<comment type="caution">
    <text evidence="2">The sequence shown here is derived from an EMBL/GenBank/DDBJ whole genome shotgun (WGS) entry which is preliminary data.</text>
</comment>
<feature type="transmembrane region" description="Helical" evidence="1">
    <location>
        <begin position="20"/>
        <end position="41"/>
    </location>
</feature>
<proteinExistence type="predicted"/>
<evidence type="ECO:0000256" key="1">
    <source>
        <dbReference type="SAM" id="Phobius"/>
    </source>
</evidence>
<feature type="transmembrane region" description="Helical" evidence="1">
    <location>
        <begin position="47"/>
        <end position="70"/>
    </location>
</feature>
<dbReference type="RefSeq" id="WP_341698186.1">
    <property type="nucleotide sequence ID" value="NZ_JBBYHR010000010.1"/>
</dbReference>
<sequence length="103" mass="11893">MSDEQTLIAGSNISTAKKTFWWSLGIGTALELAFLITDWAFLLVVGFYYVAIAFMFNLIVFLNNIIFVCLHREKRMALILYTLLLLLNIPITFLYLNILFINH</sequence>
<organism evidence="2 3">
    <name type="scientific">Flavobacterium arundinis</name>
    <dbReference type="NCBI Taxonomy" id="3139143"/>
    <lineage>
        <taxon>Bacteria</taxon>
        <taxon>Pseudomonadati</taxon>
        <taxon>Bacteroidota</taxon>
        <taxon>Flavobacteriia</taxon>
        <taxon>Flavobacteriales</taxon>
        <taxon>Flavobacteriaceae</taxon>
        <taxon>Flavobacterium</taxon>
    </lineage>
</organism>
<feature type="transmembrane region" description="Helical" evidence="1">
    <location>
        <begin position="77"/>
        <end position="101"/>
    </location>
</feature>
<dbReference type="Proteomes" id="UP001464555">
    <property type="component" value="Unassembled WGS sequence"/>
</dbReference>
<reference evidence="2 3" key="1">
    <citation type="submission" date="2024-04" db="EMBL/GenBank/DDBJ databases">
        <title>Flavobacterium sp. DGU11 16S ribosomal RNA gene Genome sequencing and assembly.</title>
        <authorList>
            <person name="Park S."/>
        </authorList>
    </citation>
    <scope>NUCLEOTIDE SEQUENCE [LARGE SCALE GENOMIC DNA]</scope>
    <source>
        <strain evidence="2 3">DGU11</strain>
    </source>
</reference>
<protein>
    <submittedName>
        <fullName evidence="2">Uncharacterized protein</fullName>
    </submittedName>
</protein>
<evidence type="ECO:0000313" key="2">
    <source>
        <dbReference type="EMBL" id="MEL1245889.1"/>
    </source>
</evidence>
<keyword evidence="3" id="KW-1185">Reference proteome</keyword>